<organism evidence="1 2">
    <name type="scientific">Mycena sanguinolenta</name>
    <dbReference type="NCBI Taxonomy" id="230812"/>
    <lineage>
        <taxon>Eukaryota</taxon>
        <taxon>Fungi</taxon>
        <taxon>Dikarya</taxon>
        <taxon>Basidiomycota</taxon>
        <taxon>Agaricomycotina</taxon>
        <taxon>Agaricomycetes</taxon>
        <taxon>Agaricomycetidae</taxon>
        <taxon>Agaricales</taxon>
        <taxon>Marasmiineae</taxon>
        <taxon>Mycenaceae</taxon>
        <taxon>Mycena</taxon>
    </lineage>
</organism>
<keyword evidence="2" id="KW-1185">Reference proteome</keyword>
<name>A0A8H7CNN9_9AGAR</name>
<evidence type="ECO:0000313" key="2">
    <source>
        <dbReference type="Proteomes" id="UP000623467"/>
    </source>
</evidence>
<evidence type="ECO:0000313" key="1">
    <source>
        <dbReference type="EMBL" id="KAF7342701.1"/>
    </source>
</evidence>
<protein>
    <submittedName>
        <fullName evidence="1">Uncharacterized protein</fullName>
    </submittedName>
</protein>
<dbReference type="Proteomes" id="UP000623467">
    <property type="component" value="Unassembled WGS sequence"/>
</dbReference>
<reference evidence="1" key="1">
    <citation type="submission" date="2020-05" db="EMBL/GenBank/DDBJ databases">
        <title>Mycena genomes resolve the evolution of fungal bioluminescence.</title>
        <authorList>
            <person name="Tsai I.J."/>
        </authorList>
    </citation>
    <scope>NUCLEOTIDE SEQUENCE</scope>
    <source>
        <strain evidence="1">160909Yilan</strain>
    </source>
</reference>
<sequence length="186" mass="21383">MLAAILELSKQEAPEGEQPENEPLFLPSALSAAQRAEELVHRLALIEDELRDAQCAMSLVLLHNQLMIKARFLLYKKLHARHQGPNTRLHTLVARNESKIRLHSEKYQMAREAKIRVANGNKSQCGCRKLLESDIRCMEDPDELRWTQEERKKTEQRMAWEATLCVAGGDTPEEEERAKWNAAENM</sequence>
<dbReference type="EMBL" id="JACAZH010000025">
    <property type="protein sequence ID" value="KAF7342701.1"/>
    <property type="molecule type" value="Genomic_DNA"/>
</dbReference>
<gene>
    <name evidence="1" type="ORF">MSAN_02028000</name>
</gene>
<comment type="caution">
    <text evidence="1">The sequence shown here is derived from an EMBL/GenBank/DDBJ whole genome shotgun (WGS) entry which is preliminary data.</text>
</comment>
<dbReference type="AlphaFoldDB" id="A0A8H7CNN9"/>
<proteinExistence type="predicted"/>
<accession>A0A8H7CNN9</accession>
<dbReference type="OrthoDB" id="3257768at2759"/>